<accession>A0A699W890</accession>
<name>A0A699W890_TANCI</name>
<protein>
    <submittedName>
        <fullName evidence="1">Uncharacterized protein</fullName>
    </submittedName>
</protein>
<organism evidence="1">
    <name type="scientific">Tanacetum cinerariifolium</name>
    <name type="common">Dalmatian daisy</name>
    <name type="synonym">Chrysanthemum cinerariifolium</name>
    <dbReference type="NCBI Taxonomy" id="118510"/>
    <lineage>
        <taxon>Eukaryota</taxon>
        <taxon>Viridiplantae</taxon>
        <taxon>Streptophyta</taxon>
        <taxon>Embryophyta</taxon>
        <taxon>Tracheophyta</taxon>
        <taxon>Spermatophyta</taxon>
        <taxon>Magnoliopsida</taxon>
        <taxon>eudicotyledons</taxon>
        <taxon>Gunneridae</taxon>
        <taxon>Pentapetalae</taxon>
        <taxon>asterids</taxon>
        <taxon>campanulids</taxon>
        <taxon>Asterales</taxon>
        <taxon>Asteraceae</taxon>
        <taxon>Asteroideae</taxon>
        <taxon>Anthemideae</taxon>
        <taxon>Anthemidinae</taxon>
        <taxon>Tanacetum</taxon>
    </lineage>
</organism>
<dbReference type="AlphaFoldDB" id="A0A699W890"/>
<proteinExistence type="predicted"/>
<gene>
    <name evidence="1" type="ORF">Tci_914972</name>
</gene>
<feature type="non-terminal residue" evidence="1">
    <location>
        <position position="55"/>
    </location>
</feature>
<sequence length="55" mass="6322">MNSNDDISSNDDDCLYNENIEYAEVSPDDSEVVSLEVEEIVIPEEEEIKDDNLRE</sequence>
<evidence type="ECO:0000313" key="1">
    <source>
        <dbReference type="EMBL" id="GFD43003.1"/>
    </source>
</evidence>
<reference evidence="1" key="1">
    <citation type="journal article" date="2019" name="Sci. Rep.">
        <title>Draft genome of Tanacetum cinerariifolium, the natural source of mosquito coil.</title>
        <authorList>
            <person name="Yamashiro T."/>
            <person name="Shiraishi A."/>
            <person name="Satake H."/>
            <person name="Nakayama K."/>
        </authorList>
    </citation>
    <scope>NUCLEOTIDE SEQUENCE</scope>
</reference>
<comment type="caution">
    <text evidence="1">The sequence shown here is derived from an EMBL/GenBank/DDBJ whole genome shotgun (WGS) entry which is preliminary data.</text>
</comment>
<dbReference type="EMBL" id="BKCJ011587827">
    <property type="protein sequence ID" value="GFD43003.1"/>
    <property type="molecule type" value="Genomic_DNA"/>
</dbReference>